<dbReference type="NCBIfam" id="NF038131">
    <property type="entry name" value="choice_anch_K"/>
    <property type="match status" value="1"/>
</dbReference>
<name>A0A7W7Y7P1_9BACT</name>
<evidence type="ECO:0000256" key="1">
    <source>
        <dbReference type="SAM" id="MobiDB-lite"/>
    </source>
</evidence>
<dbReference type="RefSeq" id="WP_184338086.1">
    <property type="nucleotide sequence ID" value="NZ_JACHIG010000001.1"/>
</dbReference>
<evidence type="ECO:0000313" key="2">
    <source>
        <dbReference type="EMBL" id="MBB5031147.1"/>
    </source>
</evidence>
<reference evidence="2 3" key="1">
    <citation type="submission" date="2020-08" db="EMBL/GenBank/DDBJ databases">
        <title>Genomic Encyclopedia of Type Strains, Phase IV (KMG-IV): sequencing the most valuable type-strain genomes for metagenomic binning, comparative biology and taxonomic classification.</title>
        <authorList>
            <person name="Goeker M."/>
        </authorList>
    </citation>
    <scope>NUCLEOTIDE SEQUENCE [LARGE SCALE GENOMIC DNA]</scope>
    <source>
        <strain evidence="2 3">DSM 12252</strain>
    </source>
</reference>
<dbReference type="Proteomes" id="UP000590740">
    <property type="component" value="Unassembled WGS sequence"/>
</dbReference>
<protein>
    <submittedName>
        <fullName evidence="2">Uncharacterized protein</fullName>
    </submittedName>
</protein>
<sequence>MIAILGVITGILVNSMGGDVGGSNAGKLQADVAGINHMIALYLADGGSLAGLSSPQAIIDKMKRSRPQSEWQQHAGMVSGKLLDVRLQARMTTTSDPAGAQRALWDRTKQRFYIGTSGSGVKEFYLDNALASADYGTETRTKSLYAFNSGKTGWVWSNPGTPGTPNYMDPTATTPVTPASGFDPNETAPASSTPPTDSGGGSGGGDGGSGGGPGSQPTLAMLTTPIFTPSGGTFAFGSFPSTVAIVGAGPAGASLLMYSINGGSWQTYTGPIPLTPAMNIQAQNVSTRTAEFANSNVNSQTYYRLISGFTGTDTGSWGNAKGGPNLVTNTQNTDTTSTFKSGNTKLDLGGGQYLDAGMQNSISFTPAGFNNIAPNTWFDFGAMQLANGTTFYNSEATAVTLTVNLNLSQPAVSYTAYINLGLVSTPNTSDPLSSADVVQLLNPTTDFTITIDGVQYRLELQWQSLDPSSSVVQGNNLLIFEGATAAVELRARFTSNF</sequence>
<comment type="caution">
    <text evidence="2">The sequence shown here is derived from an EMBL/GenBank/DDBJ whole genome shotgun (WGS) entry which is preliminary data.</text>
</comment>
<keyword evidence="3" id="KW-1185">Reference proteome</keyword>
<dbReference type="EMBL" id="JACHIG010000001">
    <property type="protein sequence ID" value="MBB5031147.1"/>
    <property type="molecule type" value="Genomic_DNA"/>
</dbReference>
<organism evidence="2 3">
    <name type="scientific">Prosthecobacter vanneervenii</name>
    <dbReference type="NCBI Taxonomy" id="48466"/>
    <lineage>
        <taxon>Bacteria</taxon>
        <taxon>Pseudomonadati</taxon>
        <taxon>Verrucomicrobiota</taxon>
        <taxon>Verrucomicrobiia</taxon>
        <taxon>Verrucomicrobiales</taxon>
        <taxon>Verrucomicrobiaceae</taxon>
        <taxon>Prosthecobacter</taxon>
    </lineage>
</organism>
<dbReference type="InterPro" id="IPR047995">
    <property type="entry name" value="Choice_anch_K"/>
</dbReference>
<gene>
    <name evidence="2" type="ORF">HNQ65_000701</name>
</gene>
<feature type="compositionally biased region" description="Gly residues" evidence="1">
    <location>
        <begin position="198"/>
        <end position="214"/>
    </location>
</feature>
<feature type="region of interest" description="Disordered" evidence="1">
    <location>
        <begin position="161"/>
        <end position="224"/>
    </location>
</feature>
<proteinExistence type="predicted"/>
<dbReference type="AlphaFoldDB" id="A0A7W7Y7P1"/>
<evidence type="ECO:0000313" key="3">
    <source>
        <dbReference type="Proteomes" id="UP000590740"/>
    </source>
</evidence>
<accession>A0A7W7Y7P1</accession>